<dbReference type="Proteomes" id="UP001168972">
    <property type="component" value="Unassembled WGS sequence"/>
</dbReference>
<evidence type="ECO:0000313" key="3">
    <source>
        <dbReference type="Proteomes" id="UP001168972"/>
    </source>
</evidence>
<proteinExistence type="predicted"/>
<dbReference type="AlphaFoldDB" id="A0AA39G391"/>
<dbReference type="InterPro" id="IPR016186">
    <property type="entry name" value="C-type_lectin-like/link_sf"/>
</dbReference>
<feature type="signal peptide" evidence="1">
    <location>
        <begin position="1"/>
        <end position="16"/>
    </location>
</feature>
<evidence type="ECO:0000256" key="1">
    <source>
        <dbReference type="SAM" id="SignalP"/>
    </source>
</evidence>
<keyword evidence="3" id="KW-1185">Reference proteome</keyword>
<sequence>MLRFIIISVFVGIALAQFQPQPSGRTLEPPIPQLCAQRTIHERFNGKGYYYSWADPRTAGQEIDWLSGRNFCRERCMDLVSLETYAENEFIKSRIVQDKVKYIWTSGRLCDFPGCERSDLQPLNINGWFWTAVLQKLAPTIDRRQNDWSESGG</sequence>
<dbReference type="Gene3D" id="3.10.100.10">
    <property type="entry name" value="Mannose-Binding Protein A, subunit A"/>
    <property type="match status" value="1"/>
</dbReference>
<feature type="chain" id="PRO_5041367755" description="C-type lectin domain-containing protein" evidence="1">
    <location>
        <begin position="17"/>
        <end position="153"/>
    </location>
</feature>
<dbReference type="InterPro" id="IPR016187">
    <property type="entry name" value="CTDL_fold"/>
</dbReference>
<dbReference type="EMBL" id="JAQQBR010000003">
    <property type="protein sequence ID" value="KAK0180486.1"/>
    <property type="molecule type" value="Genomic_DNA"/>
</dbReference>
<dbReference type="PANTHER" id="PTHR21407:SF3">
    <property type="entry name" value="LD12305P"/>
    <property type="match status" value="1"/>
</dbReference>
<dbReference type="CDD" id="cd00037">
    <property type="entry name" value="CLECT"/>
    <property type="match status" value="1"/>
</dbReference>
<organism evidence="2 3">
    <name type="scientific">Microctonus hyperodae</name>
    <name type="common">Parasitoid wasp</name>
    <dbReference type="NCBI Taxonomy" id="165561"/>
    <lineage>
        <taxon>Eukaryota</taxon>
        <taxon>Metazoa</taxon>
        <taxon>Ecdysozoa</taxon>
        <taxon>Arthropoda</taxon>
        <taxon>Hexapoda</taxon>
        <taxon>Insecta</taxon>
        <taxon>Pterygota</taxon>
        <taxon>Neoptera</taxon>
        <taxon>Endopterygota</taxon>
        <taxon>Hymenoptera</taxon>
        <taxon>Apocrita</taxon>
        <taxon>Ichneumonoidea</taxon>
        <taxon>Braconidae</taxon>
        <taxon>Euphorinae</taxon>
        <taxon>Microctonus</taxon>
    </lineage>
</organism>
<evidence type="ECO:0000313" key="2">
    <source>
        <dbReference type="EMBL" id="KAK0180486.1"/>
    </source>
</evidence>
<comment type="caution">
    <text evidence="2">The sequence shown here is derived from an EMBL/GenBank/DDBJ whole genome shotgun (WGS) entry which is preliminary data.</text>
</comment>
<accession>A0AA39G391</accession>
<reference evidence="2" key="1">
    <citation type="journal article" date="2023" name="bioRxiv">
        <title>Scaffold-level genome assemblies of two parasitoid biocontrol wasps reveal the parthenogenesis mechanism and an associated novel virus.</title>
        <authorList>
            <person name="Inwood S."/>
            <person name="Skelly J."/>
            <person name="Guhlin J."/>
            <person name="Harrop T."/>
            <person name="Goldson S."/>
            <person name="Dearden P."/>
        </authorList>
    </citation>
    <scope>NUCLEOTIDE SEQUENCE</scope>
    <source>
        <strain evidence="2">Lincoln</strain>
        <tissue evidence="2">Whole body</tissue>
    </source>
</reference>
<dbReference type="PANTHER" id="PTHR21407">
    <property type="entry name" value="RE43931P-RELATED"/>
    <property type="match status" value="1"/>
</dbReference>
<gene>
    <name evidence="2" type="ORF">PV327_006123</name>
</gene>
<name>A0AA39G391_MICHY</name>
<reference evidence="2" key="2">
    <citation type="submission" date="2023-03" db="EMBL/GenBank/DDBJ databases">
        <authorList>
            <person name="Inwood S.N."/>
            <person name="Skelly J.G."/>
            <person name="Guhlin J."/>
            <person name="Harrop T.W.R."/>
            <person name="Goldson S.G."/>
            <person name="Dearden P.K."/>
        </authorList>
    </citation>
    <scope>NUCLEOTIDE SEQUENCE</scope>
    <source>
        <strain evidence="2">Lincoln</strain>
        <tissue evidence="2">Whole body</tissue>
    </source>
</reference>
<evidence type="ECO:0008006" key="4">
    <source>
        <dbReference type="Google" id="ProtNLM"/>
    </source>
</evidence>
<protein>
    <recommendedName>
        <fullName evidence="4">C-type lectin domain-containing protein</fullName>
    </recommendedName>
</protein>
<keyword evidence="1" id="KW-0732">Signal</keyword>
<dbReference type="SUPFAM" id="SSF56436">
    <property type="entry name" value="C-type lectin-like"/>
    <property type="match status" value="1"/>
</dbReference>